<dbReference type="EMBL" id="RIAS01000002">
    <property type="protein sequence ID" value="KAA8783255.1"/>
    <property type="molecule type" value="Genomic_DNA"/>
</dbReference>
<evidence type="ECO:0000313" key="2">
    <source>
        <dbReference type="Proteomes" id="UP000323664"/>
    </source>
</evidence>
<comment type="caution">
    <text evidence="1">The sequence shown here is derived from an EMBL/GenBank/DDBJ whole genome shotgun (WGS) entry which is preliminary data.</text>
</comment>
<name>A0A5M9WNV0_PAEAM</name>
<protein>
    <submittedName>
        <fullName evidence="1">Uncharacterized protein</fullName>
    </submittedName>
</protein>
<dbReference type="Proteomes" id="UP000323664">
    <property type="component" value="Unassembled WGS sequence"/>
</dbReference>
<organism evidence="1 2">
    <name type="scientific">Paenibacillus amylolyticus</name>
    <dbReference type="NCBI Taxonomy" id="1451"/>
    <lineage>
        <taxon>Bacteria</taxon>
        <taxon>Bacillati</taxon>
        <taxon>Bacillota</taxon>
        <taxon>Bacilli</taxon>
        <taxon>Bacillales</taxon>
        <taxon>Paenibacillaceae</taxon>
        <taxon>Paenibacillus</taxon>
    </lineage>
</organism>
<dbReference type="AlphaFoldDB" id="A0A5M9WNV0"/>
<evidence type="ECO:0000313" key="1">
    <source>
        <dbReference type="EMBL" id="KAA8783255.1"/>
    </source>
</evidence>
<dbReference type="OrthoDB" id="2645648at2"/>
<accession>A0A5M9WNV0</accession>
<proteinExistence type="predicted"/>
<gene>
    <name evidence="1" type="ORF">EC604_05265</name>
</gene>
<dbReference type="RefSeq" id="WP_123063139.1">
    <property type="nucleotide sequence ID" value="NZ_RIAS01000002.1"/>
</dbReference>
<reference evidence="1 2" key="1">
    <citation type="journal article" date="2019" name="J. Ind. Microbiol. Biotechnol.">
        <title>Paenibacillus amylolyticus 27C64 has a diverse set of carbohydrate-active enzymes and complete pectin deconstruction system.</title>
        <authorList>
            <person name="Keggi C."/>
            <person name="Doran-Peterson J."/>
        </authorList>
    </citation>
    <scope>NUCLEOTIDE SEQUENCE [LARGE SCALE GENOMIC DNA]</scope>
    <source>
        <strain evidence="1 2">27C64</strain>
    </source>
</reference>
<sequence length="325" mass="36821">MHRDWLDPYLLDVKAVFDSVEERLRQYPDSLAGHALEQLRLLNPLRGDSGHSCIGYITPLWMQYTEGFPPDQARQLSAACLLHMMYFLNLDDVMDEPTEDAVLKLSLGNLCYVDALQLYNALFESSSVFWNHFRQVLQDWAVSVNGELQADYFQRNPLLIAQKASPTQLGVIGSLLLLEQPDRIPSVCGALNIVLMTLQMTDDFTDTKMDAVHGNYNSYLSHLSTALQQEYPTSHVLKESIHHNVYNSQLMNSYADIAQHFNDIIASSNSALPQFVVLNSYLCNSLVQAIQEIEQRKKRLYRGGFHYWISEPQSGPSNTGQADSV</sequence>